<feature type="transmembrane region" description="Helical" evidence="1">
    <location>
        <begin position="157"/>
        <end position="180"/>
    </location>
</feature>
<sequence>MYGLGYGFSFNYLIYFIILMIIPLYAQYKVKGTYSRYKKIKNNSGMTGKEVAELILKANGIENIKIVKGDVELSDHYNPKDNVVVLSPVVYSQSTIASVAIAAHEIGHVIQDKIADYKPMRIRHSLVPLANLGGNLSVVLIMVGMMLTYFMSLGIGISLAWAGVFLMFFAVLFQIVTLPVEIDASNRALNQIKDLNIVNEQEKRHCKKVLTAAAFTYLAAAVVALMELVRFILIIINMSNNRD</sequence>
<dbReference type="PANTHER" id="PTHR36434">
    <property type="entry name" value="MEMBRANE PROTEASE YUGP-RELATED"/>
    <property type="match status" value="1"/>
</dbReference>
<organism evidence="2 3">
    <name type="scientific">Gemelliphila asaccharolytica</name>
    <dbReference type="NCBI Taxonomy" id="502393"/>
    <lineage>
        <taxon>Bacteria</taxon>
        <taxon>Bacillati</taxon>
        <taxon>Bacillota</taxon>
        <taxon>Bacilli</taxon>
        <taxon>Bacillales</taxon>
        <taxon>Gemellaceae</taxon>
        <taxon>Gemelliphila</taxon>
    </lineage>
</organism>
<keyword evidence="1" id="KW-1133">Transmembrane helix</keyword>
<feature type="transmembrane region" description="Helical" evidence="1">
    <location>
        <begin position="126"/>
        <end position="151"/>
    </location>
</feature>
<dbReference type="EMBL" id="LSDB01000023">
    <property type="protein sequence ID" value="KXB58045.1"/>
    <property type="molecule type" value="Genomic_DNA"/>
</dbReference>
<name>A0ABR5TPB1_9BACL</name>
<dbReference type="Proteomes" id="UP000070467">
    <property type="component" value="Unassembled WGS sequence"/>
</dbReference>
<reference evidence="2 3" key="1">
    <citation type="submission" date="2016-01" db="EMBL/GenBank/DDBJ databases">
        <authorList>
            <person name="Mitreva M."/>
            <person name="Pepin K.H."/>
            <person name="Mihindukulasuriya K.A."/>
            <person name="Fulton R."/>
            <person name="Fronick C."/>
            <person name="O'Laughlin M."/>
            <person name="Miner T."/>
            <person name="Herter B."/>
            <person name="Rosa B.A."/>
            <person name="Cordes M."/>
            <person name="Tomlinson C."/>
            <person name="Wollam A."/>
            <person name="Palsikar V.B."/>
            <person name="Mardis E.R."/>
            <person name="Wilson R.K."/>
        </authorList>
    </citation>
    <scope>NUCLEOTIDE SEQUENCE [LARGE SCALE GENOMIC DNA]</scope>
    <source>
        <strain evidence="2 3">KA00071</strain>
    </source>
</reference>
<evidence type="ECO:0000313" key="3">
    <source>
        <dbReference type="Proteomes" id="UP000070467"/>
    </source>
</evidence>
<gene>
    <name evidence="2" type="ORF">HMPREF1871_00711</name>
</gene>
<feature type="transmembrane region" description="Helical" evidence="1">
    <location>
        <begin position="6"/>
        <end position="26"/>
    </location>
</feature>
<keyword evidence="3" id="KW-1185">Reference proteome</keyword>
<evidence type="ECO:0000313" key="2">
    <source>
        <dbReference type="EMBL" id="KXB58045.1"/>
    </source>
</evidence>
<dbReference type="RefSeq" id="WP_066130096.1">
    <property type="nucleotide sequence ID" value="NZ_KQ959874.1"/>
</dbReference>
<evidence type="ECO:0000256" key="1">
    <source>
        <dbReference type="SAM" id="Phobius"/>
    </source>
</evidence>
<dbReference type="Pfam" id="PF04298">
    <property type="entry name" value="Zn_peptidase_2"/>
    <property type="match status" value="1"/>
</dbReference>
<proteinExistence type="predicted"/>
<protein>
    <submittedName>
        <fullName evidence="2">Neutral zinc metallopeptidase</fullName>
    </submittedName>
</protein>
<dbReference type="PANTHER" id="PTHR36434:SF1">
    <property type="entry name" value="MEMBRANE PROTEASE YUGP-RELATED"/>
    <property type="match status" value="1"/>
</dbReference>
<accession>A0ABR5TPB1</accession>
<dbReference type="InterPro" id="IPR007395">
    <property type="entry name" value="Zn_peptidase_2"/>
</dbReference>
<keyword evidence="1" id="KW-0472">Membrane</keyword>
<keyword evidence="1" id="KW-0812">Transmembrane</keyword>
<comment type="caution">
    <text evidence="2">The sequence shown here is derived from an EMBL/GenBank/DDBJ whole genome shotgun (WGS) entry which is preliminary data.</text>
</comment>
<feature type="transmembrane region" description="Helical" evidence="1">
    <location>
        <begin position="209"/>
        <end position="236"/>
    </location>
</feature>